<dbReference type="PANTHER" id="PTHR43364:SF4">
    <property type="entry name" value="NAD(P)-LINKED OXIDOREDUCTASE SUPERFAMILY PROTEIN"/>
    <property type="match status" value="1"/>
</dbReference>
<dbReference type="GeneID" id="36574669"/>
<evidence type="ECO:0000313" key="3">
    <source>
        <dbReference type="EMBL" id="PSS20336.1"/>
    </source>
</evidence>
<dbReference type="AlphaFoldDB" id="A0A2T3B3X7"/>
<gene>
    <name evidence="3" type="ORF">M430DRAFT_34646</name>
</gene>
<evidence type="ECO:0000259" key="2">
    <source>
        <dbReference type="Pfam" id="PF00248"/>
    </source>
</evidence>
<dbReference type="STRING" id="857342.A0A2T3B3X7"/>
<dbReference type="CDD" id="cd19075">
    <property type="entry name" value="AKR_AKR7A1-5"/>
    <property type="match status" value="1"/>
</dbReference>
<sequence length="348" mass="39327">MPLIARNPKPRVILGLMTFGPDPSAGARITSLSEYNAFLDHFQAAGYNEVDTARIYVGGKQEAFTREAKWKERGLTIATKVWPREPGMHKPDVLTETFNTSLKELGADCVDIFYLHAPDRSVPFAETLEAVDKLHKQGKFVQLGLSNFAAYEVAEIVMTCHYNNWVRPTIYQGMYNAITRSLDQELIPACKRYGLDVVVYNPIAGGLFSGKYKSKDVIPQEGRFSDVANRTGQMYRERFFRDSTFEALKIIEPVVEKHGLTMVETALRWVVHHSALNIKDGNDGVIIGCSSIQQLDDNLKDCEKGPLPDEVVEALDRAWKVSKTDTETYWRGDLNKYTYDTRKALFGK</sequence>
<dbReference type="Proteomes" id="UP000241818">
    <property type="component" value="Unassembled WGS sequence"/>
</dbReference>
<dbReference type="InterPro" id="IPR050523">
    <property type="entry name" value="AKR_Detox_Biosynth"/>
</dbReference>
<dbReference type="PANTHER" id="PTHR43364">
    <property type="entry name" value="NADH-SPECIFIC METHYLGLYOXAL REDUCTASE-RELATED"/>
    <property type="match status" value="1"/>
</dbReference>
<dbReference type="Gene3D" id="3.20.20.100">
    <property type="entry name" value="NADP-dependent oxidoreductase domain"/>
    <property type="match status" value="1"/>
</dbReference>
<dbReference type="EMBL" id="KZ679010">
    <property type="protein sequence ID" value="PSS20336.1"/>
    <property type="molecule type" value="Genomic_DNA"/>
</dbReference>
<proteinExistence type="predicted"/>
<dbReference type="Pfam" id="PF00248">
    <property type="entry name" value="Aldo_ket_red"/>
    <property type="match status" value="1"/>
</dbReference>
<organism evidence="3 4">
    <name type="scientific">Amorphotheca resinae ATCC 22711</name>
    <dbReference type="NCBI Taxonomy" id="857342"/>
    <lineage>
        <taxon>Eukaryota</taxon>
        <taxon>Fungi</taxon>
        <taxon>Dikarya</taxon>
        <taxon>Ascomycota</taxon>
        <taxon>Pezizomycotina</taxon>
        <taxon>Leotiomycetes</taxon>
        <taxon>Helotiales</taxon>
        <taxon>Amorphothecaceae</taxon>
        <taxon>Amorphotheca</taxon>
    </lineage>
</organism>
<dbReference type="OrthoDB" id="2310150at2759"/>
<reference evidence="3 4" key="1">
    <citation type="journal article" date="2018" name="New Phytol.">
        <title>Comparative genomics and transcriptomics depict ericoid mycorrhizal fungi as versatile saprotrophs and plant mutualists.</title>
        <authorList>
            <person name="Martino E."/>
            <person name="Morin E."/>
            <person name="Grelet G.A."/>
            <person name="Kuo A."/>
            <person name="Kohler A."/>
            <person name="Daghino S."/>
            <person name="Barry K.W."/>
            <person name="Cichocki N."/>
            <person name="Clum A."/>
            <person name="Dockter R.B."/>
            <person name="Hainaut M."/>
            <person name="Kuo R.C."/>
            <person name="LaButti K."/>
            <person name="Lindahl B.D."/>
            <person name="Lindquist E.A."/>
            <person name="Lipzen A."/>
            <person name="Khouja H.R."/>
            <person name="Magnuson J."/>
            <person name="Murat C."/>
            <person name="Ohm R.A."/>
            <person name="Singer S.W."/>
            <person name="Spatafora J.W."/>
            <person name="Wang M."/>
            <person name="Veneault-Fourrey C."/>
            <person name="Henrissat B."/>
            <person name="Grigoriev I.V."/>
            <person name="Martin F.M."/>
            <person name="Perotto S."/>
        </authorList>
    </citation>
    <scope>NUCLEOTIDE SEQUENCE [LARGE SCALE GENOMIC DNA]</scope>
    <source>
        <strain evidence="3 4">ATCC 22711</strain>
    </source>
</reference>
<feature type="domain" description="NADP-dependent oxidoreductase" evidence="2">
    <location>
        <begin position="12"/>
        <end position="319"/>
    </location>
</feature>
<protein>
    <recommendedName>
        <fullName evidence="2">NADP-dependent oxidoreductase domain-containing protein</fullName>
    </recommendedName>
</protein>
<keyword evidence="4" id="KW-1185">Reference proteome</keyword>
<keyword evidence="1" id="KW-0560">Oxidoreductase</keyword>
<accession>A0A2T3B3X7</accession>
<dbReference type="RefSeq" id="XP_024721606.1">
    <property type="nucleotide sequence ID" value="XM_024866588.1"/>
</dbReference>
<evidence type="ECO:0000313" key="4">
    <source>
        <dbReference type="Proteomes" id="UP000241818"/>
    </source>
</evidence>
<dbReference type="SUPFAM" id="SSF51430">
    <property type="entry name" value="NAD(P)-linked oxidoreductase"/>
    <property type="match status" value="1"/>
</dbReference>
<dbReference type="GO" id="GO:0016491">
    <property type="term" value="F:oxidoreductase activity"/>
    <property type="evidence" value="ECO:0007669"/>
    <property type="project" value="UniProtKB-KW"/>
</dbReference>
<dbReference type="InterPro" id="IPR023210">
    <property type="entry name" value="NADP_OxRdtase_dom"/>
</dbReference>
<evidence type="ECO:0000256" key="1">
    <source>
        <dbReference type="ARBA" id="ARBA00023002"/>
    </source>
</evidence>
<dbReference type="InParanoid" id="A0A2T3B3X7"/>
<name>A0A2T3B3X7_AMORE</name>
<dbReference type="InterPro" id="IPR020471">
    <property type="entry name" value="AKR"/>
</dbReference>
<dbReference type="InterPro" id="IPR036812">
    <property type="entry name" value="NAD(P)_OxRdtase_dom_sf"/>
</dbReference>
<dbReference type="PRINTS" id="PR00069">
    <property type="entry name" value="ALDKETRDTASE"/>
</dbReference>